<feature type="disulfide bond" evidence="7">
    <location>
        <begin position="893"/>
        <end position="911"/>
    </location>
</feature>
<feature type="disulfide bond" evidence="7">
    <location>
        <begin position="1131"/>
        <end position="1149"/>
    </location>
</feature>
<feature type="region of interest" description="Disordered" evidence="8">
    <location>
        <begin position="1341"/>
        <end position="1398"/>
    </location>
</feature>
<feature type="repeat" description="TNFR-Cys" evidence="7">
    <location>
        <begin position="916"/>
        <end position="960"/>
    </location>
</feature>
<keyword evidence="2" id="KW-0677">Repeat</keyword>
<evidence type="ECO:0000256" key="6">
    <source>
        <dbReference type="ARBA" id="ARBA00023180"/>
    </source>
</evidence>
<comment type="caution">
    <text evidence="7">Lacks conserved residue(s) required for the propagation of feature annotation.</text>
</comment>
<evidence type="ECO:0000256" key="2">
    <source>
        <dbReference type="ARBA" id="ARBA00022737"/>
    </source>
</evidence>
<evidence type="ECO:0000256" key="8">
    <source>
        <dbReference type="SAM" id="MobiDB-lite"/>
    </source>
</evidence>
<feature type="chain" id="PRO_5002745087" description="TNFR-Cys domain-containing protein" evidence="10">
    <location>
        <begin position="26"/>
        <end position="1398"/>
    </location>
</feature>
<evidence type="ECO:0000313" key="13">
    <source>
        <dbReference type="Proteomes" id="UP000001357"/>
    </source>
</evidence>
<keyword evidence="4 7" id="KW-1015">Disulfide bond</keyword>
<name>A9UZL9_MONBE</name>
<feature type="compositionally biased region" description="Acidic residues" evidence="8">
    <location>
        <begin position="1387"/>
        <end position="1398"/>
    </location>
</feature>
<keyword evidence="10" id="KW-0732">Signal</keyword>
<feature type="domain" description="TNFR-Cys" evidence="11">
    <location>
        <begin position="916"/>
        <end position="960"/>
    </location>
</feature>
<reference evidence="12 13" key="1">
    <citation type="journal article" date="2008" name="Nature">
        <title>The genome of the choanoflagellate Monosiga brevicollis and the origin of metazoans.</title>
        <authorList>
            <consortium name="JGI Sequencing"/>
            <person name="King N."/>
            <person name="Westbrook M.J."/>
            <person name="Young S.L."/>
            <person name="Kuo A."/>
            <person name="Abedin M."/>
            <person name="Chapman J."/>
            <person name="Fairclough S."/>
            <person name="Hellsten U."/>
            <person name="Isogai Y."/>
            <person name="Letunic I."/>
            <person name="Marr M."/>
            <person name="Pincus D."/>
            <person name="Putnam N."/>
            <person name="Rokas A."/>
            <person name="Wright K.J."/>
            <person name="Zuzow R."/>
            <person name="Dirks W."/>
            <person name="Good M."/>
            <person name="Goodstein D."/>
            <person name="Lemons D."/>
            <person name="Li W."/>
            <person name="Lyons J.B."/>
            <person name="Morris A."/>
            <person name="Nichols S."/>
            <person name="Richter D.J."/>
            <person name="Salamov A."/>
            <person name="Bork P."/>
            <person name="Lim W.A."/>
            <person name="Manning G."/>
            <person name="Miller W.T."/>
            <person name="McGinnis W."/>
            <person name="Shapiro H."/>
            <person name="Tjian R."/>
            <person name="Grigoriev I.V."/>
            <person name="Rokhsar D."/>
        </authorList>
    </citation>
    <scope>NUCLEOTIDE SEQUENCE [LARGE SCALE GENOMIC DNA]</scope>
    <source>
        <strain evidence="13">MX1 / ATCC 50154</strain>
    </source>
</reference>
<keyword evidence="5" id="KW-0675">Receptor</keyword>
<evidence type="ECO:0000256" key="10">
    <source>
        <dbReference type="SAM" id="SignalP"/>
    </source>
</evidence>
<dbReference type="Proteomes" id="UP000001357">
    <property type="component" value="Unassembled WGS sequence"/>
</dbReference>
<feature type="transmembrane region" description="Helical" evidence="9">
    <location>
        <begin position="1261"/>
        <end position="1284"/>
    </location>
</feature>
<dbReference type="EMBL" id="CH991551">
    <property type="protein sequence ID" value="EDQ89254.1"/>
    <property type="molecule type" value="Genomic_DNA"/>
</dbReference>
<keyword evidence="6" id="KW-0325">Glycoprotein</keyword>
<evidence type="ECO:0000259" key="11">
    <source>
        <dbReference type="PROSITE" id="PS50050"/>
    </source>
</evidence>
<dbReference type="Pfam" id="PF25275">
    <property type="entry name" value="Golvesin_C"/>
    <property type="match status" value="2"/>
</dbReference>
<dbReference type="PANTHER" id="PTHR46330">
    <property type="entry name" value="TUMOR NECROSIS FACTOR RECEPTOR SUPERFAMILY MEMBER 10B"/>
    <property type="match status" value="1"/>
</dbReference>
<evidence type="ECO:0000256" key="3">
    <source>
        <dbReference type="ARBA" id="ARBA00023136"/>
    </source>
</evidence>
<dbReference type="InterPro" id="IPR033803">
    <property type="entry name" value="CBD-like_Golvesin-Xly"/>
</dbReference>
<dbReference type="SUPFAM" id="SSF57586">
    <property type="entry name" value="TNF receptor-like"/>
    <property type="match status" value="2"/>
</dbReference>
<feature type="repeat" description="TNFR-Cys" evidence="7">
    <location>
        <begin position="1106"/>
        <end position="1149"/>
    </location>
</feature>
<dbReference type="PANTHER" id="PTHR46330:SF6">
    <property type="entry name" value="HEMATOPOIETIC DEATH RECEPTOR-RELATED"/>
    <property type="match status" value="1"/>
</dbReference>
<comment type="subcellular location">
    <subcellularLocation>
        <location evidence="1">Membrane</location>
    </subcellularLocation>
</comment>
<feature type="domain" description="TNFR-Cys" evidence="11">
    <location>
        <begin position="1106"/>
        <end position="1149"/>
    </location>
</feature>
<evidence type="ECO:0000256" key="7">
    <source>
        <dbReference type="PROSITE-ProRule" id="PRU00206"/>
    </source>
</evidence>
<evidence type="ECO:0000313" key="12">
    <source>
        <dbReference type="EMBL" id="EDQ89254.1"/>
    </source>
</evidence>
<evidence type="ECO:0000256" key="9">
    <source>
        <dbReference type="SAM" id="Phobius"/>
    </source>
</evidence>
<dbReference type="PROSITE" id="PS51257">
    <property type="entry name" value="PROKAR_LIPOPROTEIN"/>
    <property type="match status" value="1"/>
</dbReference>
<proteinExistence type="predicted"/>
<feature type="domain" description="TNFR-Cys" evidence="11">
    <location>
        <begin position="872"/>
        <end position="911"/>
    </location>
</feature>
<sequence>MARGSHAMWALAVSIACCLLVLTEAQHFTPGWSFLRTCAVKQHHPLRHQPSDLHCASFHVTASLRLVLLATSRFHLVASRALLLFAAQDLLGLGTQVIKAENASTDPTAPLYQEGKWEVSGIDGIYSAKCRYSQGAATMTATFNVPVADYYNVYATYCPHNVYRTTRSVFVIDSPSTPDAEQIVAVNQRTDAAHPDGLEVLHSVFLNPGPLTIQLRQSTGDPNGTISIDAFVLRRGIIVEAEHPESTTINGTWTESIDYDGYFGSSYLTTTEEGATVDMKTGAPRRDIYSLFLLSVAAQIRDGTVDVIVYHALGSTPLIWDQHTHPTFFAGSFTLDGASHVLIVVNGTGDRAVVVDGLWIKQADIADNDDASRIATIGSWGTSTNTAGYLGTSYAYTSGTSDNTFVGYKSMIFKFEPETAGIYTFSLTWRPYTSRATNALCSVFSKSGDVLVTRINQRKALPNGMFLDTITAVLPAGLTNFSVSNYYIVTEDEDISPSLSADAVSLAPRNNIVYDADVQGVTLMGTWDEERYTSSDRAYSGSTFLLSGDAAASANVKAPHLEGVAEYDVYISYVYWSSRSKTVRYESSGPYAVAGNRSSDVDQSVDPSGTWQFLHRQVFGHGQGGLIMTNQGSGKMCADAYKYVFRRRVPSQLIDAEAPHLVTFVGSWALSSHTPGFHGLGYFHDLNEEAGRKSVTYHFTVSAPGRYRIYSSWAGDASRASDVPIMLLGASGYSFNFTIDQSMRRSHYVVAEVTLPVGALDLVLSNDVARYSYRQTYVIADMFALVMVEETCDGASTTRDTSDPNSIVPRCRLQADCPLGTFRSDVDECTPCTEAQYTPVINSPACFDVTTCSPGAYERIAPTLSTDRKCQLCEAGTFLNDTSGQCQACTANCADDELVVQACTRAHDLQCEPRTECAAYEFEADTGVPGQTDRTCTNCTQCSPGAYVASDCSSTADRKCAACDSESFSSIINAAICQGINSCLPGHYQLVAPTSSSDAECQACAVGKADTDSDAATSCVSCGDFNGYQDQAGQATCKQPSTCAPGAGQSVAPTSTSDRECAPCEPNRSFHNAGTSAPTCQIVTLCGKGYVMTQAPTTSTDRVCSPCPDGTFKTTADTLDEQGLCQTVTSCEDEEYAAQAATLTSDVVCQPAAIVLLTFSEGISAVKGGASEQGVLAAIAEAIRQLDSGSSLLRLLPVYGTSNRRRVSTMIGANALFPSVTARKAFERESQDLSFTYDGQQYSTSQTEVGASTASSGKSNVALAAGVGAGVAVVALVLVVVFAVRRHKDAKRRKAETREVIAFENPNYETTPQDTFNPVYNDFEDHASEDAVGYTDVPVRSSGDADGEGAMGFGADDYLETEDLDVEMPEPQAEDAGYLEADGFDGGFDDDDDDAFNG</sequence>
<evidence type="ECO:0000256" key="4">
    <source>
        <dbReference type="ARBA" id="ARBA00023157"/>
    </source>
</evidence>
<keyword evidence="9" id="KW-0812">Transmembrane</keyword>
<accession>A9UZL9</accession>
<protein>
    <recommendedName>
        <fullName evidence="11">TNFR-Cys domain-containing protein</fullName>
    </recommendedName>
</protein>
<dbReference type="PROSITE" id="PS00652">
    <property type="entry name" value="TNFR_NGFR_1"/>
    <property type="match status" value="1"/>
</dbReference>
<organism evidence="12 13">
    <name type="scientific">Monosiga brevicollis</name>
    <name type="common">Choanoflagellate</name>
    <dbReference type="NCBI Taxonomy" id="81824"/>
    <lineage>
        <taxon>Eukaryota</taxon>
        <taxon>Choanoflagellata</taxon>
        <taxon>Craspedida</taxon>
        <taxon>Salpingoecidae</taxon>
        <taxon>Monosiga</taxon>
    </lineage>
</organism>
<keyword evidence="13" id="KW-1185">Reference proteome</keyword>
<gene>
    <name evidence="12" type="ORF">MONBRDRAFT_8292</name>
</gene>
<dbReference type="SMART" id="SM00208">
    <property type="entry name" value="TNFR"/>
    <property type="match status" value="7"/>
</dbReference>
<dbReference type="PROSITE" id="PS50050">
    <property type="entry name" value="TNFR_NGFR_2"/>
    <property type="match status" value="3"/>
</dbReference>
<evidence type="ECO:0000256" key="1">
    <source>
        <dbReference type="ARBA" id="ARBA00004370"/>
    </source>
</evidence>
<dbReference type="InParanoid" id="A9UZL9"/>
<feature type="disulfide bond" evidence="7">
    <location>
        <begin position="939"/>
        <end position="952"/>
    </location>
</feature>
<feature type="signal peptide" evidence="10">
    <location>
        <begin position="1"/>
        <end position="25"/>
    </location>
</feature>
<keyword evidence="9" id="KW-1133">Transmembrane helix</keyword>
<dbReference type="Pfam" id="PF00020">
    <property type="entry name" value="TNFR_c6"/>
    <property type="match status" value="2"/>
</dbReference>
<dbReference type="Gene3D" id="2.10.50.10">
    <property type="entry name" value="Tumor Necrosis Factor Receptor, subunit A, domain 2"/>
    <property type="match status" value="4"/>
</dbReference>
<feature type="disulfide bond" evidence="7">
    <location>
        <begin position="942"/>
        <end position="960"/>
    </location>
</feature>
<dbReference type="InterPro" id="IPR052491">
    <property type="entry name" value="TNFRSF10"/>
</dbReference>
<feature type="compositionally biased region" description="Acidic residues" evidence="8">
    <location>
        <begin position="1357"/>
        <end position="1368"/>
    </location>
</feature>
<dbReference type="GeneID" id="5891206"/>
<dbReference type="KEGG" id="mbr:MONBRDRAFT_8292"/>
<feature type="repeat" description="TNFR-Cys" evidence="7">
    <location>
        <begin position="872"/>
        <end position="911"/>
    </location>
</feature>
<dbReference type="InterPro" id="IPR001368">
    <property type="entry name" value="TNFR/NGFR_Cys_rich_reg"/>
</dbReference>
<dbReference type="GO" id="GO:0016020">
    <property type="term" value="C:membrane"/>
    <property type="evidence" value="ECO:0007669"/>
    <property type="project" value="UniProtKB-SubCell"/>
</dbReference>
<evidence type="ECO:0000256" key="5">
    <source>
        <dbReference type="ARBA" id="ARBA00023170"/>
    </source>
</evidence>
<keyword evidence="3 9" id="KW-0472">Membrane</keyword>
<dbReference type="RefSeq" id="XP_001745830.1">
    <property type="nucleotide sequence ID" value="XM_001745778.1"/>
</dbReference>